<evidence type="ECO:0008006" key="3">
    <source>
        <dbReference type="Google" id="ProtNLM"/>
    </source>
</evidence>
<dbReference type="Proteomes" id="UP000471120">
    <property type="component" value="Unassembled WGS sequence"/>
</dbReference>
<gene>
    <name evidence="1" type="ORF">DW322_12735</name>
</gene>
<evidence type="ECO:0000313" key="1">
    <source>
        <dbReference type="EMBL" id="TXG90931.1"/>
    </source>
</evidence>
<sequence>MWAPRDSGHAEIRGAEFRGAVSIRRREHPLWQGLRHRRKGTVRVTTRAGITTTVIAVTVAALVGCAPSIDGSPRAAAPVFAAQPGGDLGSLLLPADEFPAAYPATVLDPAATASASADLDGVARGAVVDPLRCTAPRQAYGAANAAMAVGTDAATRSSVSVQVLRSGESLDALRSRVGECGEYTVSTFGARADVRTEERAVPGAAELGLSRATAYGYAREITADVGDEREVVVYVAQTGAIRVVASVLVFGDGEADTAALATTFADAVRFASAR</sequence>
<accession>A0A6P2CGS7</accession>
<name>A0A6P2CGS7_9NOCA</name>
<evidence type="ECO:0000313" key="2">
    <source>
        <dbReference type="Proteomes" id="UP000471120"/>
    </source>
</evidence>
<protein>
    <recommendedName>
        <fullName evidence="3">Sensor domain-containing protein</fullName>
    </recommendedName>
</protein>
<organism evidence="1 2">
    <name type="scientific">Rhodococcus rhodnii</name>
    <dbReference type="NCBI Taxonomy" id="38312"/>
    <lineage>
        <taxon>Bacteria</taxon>
        <taxon>Bacillati</taxon>
        <taxon>Actinomycetota</taxon>
        <taxon>Actinomycetes</taxon>
        <taxon>Mycobacteriales</taxon>
        <taxon>Nocardiaceae</taxon>
        <taxon>Rhodococcus</taxon>
    </lineage>
</organism>
<proteinExistence type="predicted"/>
<dbReference type="AlphaFoldDB" id="A0A6P2CGS7"/>
<dbReference type="EMBL" id="QRCM01000001">
    <property type="protein sequence ID" value="TXG90931.1"/>
    <property type="molecule type" value="Genomic_DNA"/>
</dbReference>
<comment type="caution">
    <text evidence="1">The sequence shown here is derived from an EMBL/GenBank/DDBJ whole genome shotgun (WGS) entry which is preliminary data.</text>
</comment>
<reference evidence="1 2" key="1">
    <citation type="submission" date="2018-07" db="EMBL/GenBank/DDBJ databases">
        <title>Genome sequence of Rhodococcus rhodnii ATCC 35071 from Rhodnius prolixus.</title>
        <authorList>
            <person name="Patel V."/>
            <person name="Vogel K.J."/>
        </authorList>
    </citation>
    <scope>NUCLEOTIDE SEQUENCE [LARGE SCALE GENOMIC DNA]</scope>
    <source>
        <strain evidence="1 2">ATCC 35071</strain>
    </source>
</reference>